<feature type="transmembrane region" description="Helical" evidence="9">
    <location>
        <begin position="31"/>
        <end position="53"/>
    </location>
</feature>
<comment type="similarity">
    <text evidence="2 9">Belongs to the ABC-2 integral membrane protein family.</text>
</comment>
<keyword evidence="7" id="KW-0762">Sugar transport</keyword>
<protein>
    <recommendedName>
        <fullName evidence="9">Transport permease protein</fullName>
    </recommendedName>
</protein>
<feature type="transmembrane region" description="Helical" evidence="9">
    <location>
        <begin position="109"/>
        <end position="129"/>
    </location>
</feature>
<keyword evidence="6 9" id="KW-1133">Transmembrane helix</keyword>
<keyword evidence="7" id="KW-0625">Polysaccharide transport</keyword>
<evidence type="ECO:0000313" key="12">
    <source>
        <dbReference type="Proteomes" id="UP000654452"/>
    </source>
</evidence>
<dbReference type="RefSeq" id="WP_200487177.1">
    <property type="nucleotide sequence ID" value="NZ_JAEPIV010000031.1"/>
</dbReference>
<evidence type="ECO:0000256" key="2">
    <source>
        <dbReference type="ARBA" id="ARBA00007783"/>
    </source>
</evidence>
<evidence type="ECO:0000256" key="7">
    <source>
        <dbReference type="ARBA" id="ARBA00023047"/>
    </source>
</evidence>
<keyword evidence="8 9" id="KW-0472">Membrane</keyword>
<keyword evidence="3 9" id="KW-0813">Transport</keyword>
<dbReference type="InterPro" id="IPR013525">
    <property type="entry name" value="ABC2_TM"/>
</dbReference>
<dbReference type="Pfam" id="PF01061">
    <property type="entry name" value="ABC2_membrane"/>
    <property type="match status" value="1"/>
</dbReference>
<proteinExistence type="inferred from homology"/>
<evidence type="ECO:0000259" key="10">
    <source>
        <dbReference type="PROSITE" id="PS51012"/>
    </source>
</evidence>
<accession>A0ABS1I7A7</accession>
<evidence type="ECO:0000256" key="9">
    <source>
        <dbReference type="RuleBase" id="RU361157"/>
    </source>
</evidence>
<organism evidence="11 12">
    <name type="scientific">Azospirillum aestuarii</name>
    <dbReference type="NCBI Taxonomy" id="2802052"/>
    <lineage>
        <taxon>Bacteria</taxon>
        <taxon>Pseudomonadati</taxon>
        <taxon>Pseudomonadota</taxon>
        <taxon>Alphaproteobacteria</taxon>
        <taxon>Rhodospirillales</taxon>
        <taxon>Azospirillaceae</taxon>
        <taxon>Azospirillum</taxon>
    </lineage>
</organism>
<keyword evidence="5 9" id="KW-0812">Transmembrane</keyword>
<name>A0ABS1I7A7_9PROT</name>
<evidence type="ECO:0000256" key="8">
    <source>
        <dbReference type="ARBA" id="ARBA00023136"/>
    </source>
</evidence>
<dbReference type="InterPro" id="IPR047817">
    <property type="entry name" value="ABC2_TM_bact-type"/>
</dbReference>
<feature type="transmembrane region" description="Helical" evidence="9">
    <location>
        <begin position="206"/>
        <end position="227"/>
    </location>
</feature>
<feature type="transmembrane region" description="Helical" evidence="9">
    <location>
        <begin position="141"/>
        <end position="171"/>
    </location>
</feature>
<evidence type="ECO:0000256" key="4">
    <source>
        <dbReference type="ARBA" id="ARBA00022475"/>
    </source>
</evidence>
<dbReference type="PROSITE" id="PS51012">
    <property type="entry name" value="ABC_TM2"/>
    <property type="match status" value="1"/>
</dbReference>
<dbReference type="PANTHER" id="PTHR30413:SF10">
    <property type="entry name" value="CAPSULE POLYSACCHARIDE EXPORT INNER-MEMBRANE PROTEIN CTRC"/>
    <property type="match status" value="1"/>
</dbReference>
<comment type="subcellular location">
    <subcellularLocation>
        <location evidence="9">Cell inner membrane</location>
        <topology evidence="9">Multi-pass membrane protein</topology>
    </subcellularLocation>
    <subcellularLocation>
        <location evidence="1">Cell membrane</location>
        <topology evidence="1">Multi-pass membrane protein</topology>
    </subcellularLocation>
</comment>
<comment type="caution">
    <text evidence="11">The sequence shown here is derived from an EMBL/GenBank/DDBJ whole genome shotgun (WGS) entry which is preliminary data.</text>
</comment>
<evidence type="ECO:0000256" key="6">
    <source>
        <dbReference type="ARBA" id="ARBA00022989"/>
    </source>
</evidence>
<evidence type="ECO:0000256" key="3">
    <source>
        <dbReference type="ARBA" id="ARBA00022448"/>
    </source>
</evidence>
<evidence type="ECO:0000256" key="1">
    <source>
        <dbReference type="ARBA" id="ARBA00004651"/>
    </source>
</evidence>
<keyword evidence="4 9" id="KW-1003">Cell membrane</keyword>
<dbReference type="EMBL" id="JAEPIV010000031">
    <property type="protein sequence ID" value="MBK4722809.1"/>
    <property type="molecule type" value="Genomic_DNA"/>
</dbReference>
<sequence>MIRALYQYRRYIVSNSLNDLKNRYAGTKLGFLWNVIHPFTMVAVMSLVFSGIMPVRVRGDHSTEFSLALYLTSGLIPWLFFTESVGRGSTALLESAHFLKKLPIPEEVFVAKAAFTSLLSFLILLLILFTFSTVMGHMPALVWGGLIPVTILLLGMVFGLGLFFACMNLFFRDLGQIVPVVLQVMMWLAPILYTEEAAPRLLRMISVVNPFAPFLSSFRSILLYYTMPDPSQWALMGALAAGAIAFGLVTLRRVRNDLRDVL</sequence>
<dbReference type="PANTHER" id="PTHR30413">
    <property type="entry name" value="INNER MEMBRANE TRANSPORT PERMEASE"/>
    <property type="match status" value="1"/>
</dbReference>
<evidence type="ECO:0000313" key="11">
    <source>
        <dbReference type="EMBL" id="MBK4722809.1"/>
    </source>
</evidence>
<feature type="transmembrane region" description="Helical" evidence="9">
    <location>
        <begin position="177"/>
        <end position="194"/>
    </location>
</feature>
<feature type="transmembrane region" description="Helical" evidence="9">
    <location>
        <begin position="233"/>
        <end position="251"/>
    </location>
</feature>
<keyword evidence="12" id="KW-1185">Reference proteome</keyword>
<evidence type="ECO:0000256" key="5">
    <source>
        <dbReference type="ARBA" id="ARBA00022692"/>
    </source>
</evidence>
<feature type="domain" description="ABC transmembrane type-2" evidence="10">
    <location>
        <begin position="29"/>
        <end position="254"/>
    </location>
</feature>
<reference evidence="11 12" key="1">
    <citation type="submission" date="2021-01" db="EMBL/GenBank/DDBJ databases">
        <title>Azospirillum sp. YIM DDC1 draft genome.</title>
        <authorList>
            <person name="Wang Y.-X."/>
        </authorList>
    </citation>
    <scope>NUCLEOTIDE SEQUENCE [LARGE SCALE GENOMIC DNA]</scope>
    <source>
        <strain evidence="11 12">YIM DDC1</strain>
    </source>
</reference>
<gene>
    <name evidence="11" type="ORF">JJL56_28535</name>
</gene>
<dbReference type="Proteomes" id="UP000654452">
    <property type="component" value="Unassembled WGS sequence"/>
</dbReference>